<organism evidence="1 2">
    <name type="scientific">Sebaldella termitidis (strain ATCC 33386 / NCTC 11300)</name>
    <dbReference type="NCBI Taxonomy" id="526218"/>
    <lineage>
        <taxon>Bacteria</taxon>
        <taxon>Fusobacteriati</taxon>
        <taxon>Fusobacteriota</taxon>
        <taxon>Fusobacteriia</taxon>
        <taxon>Fusobacteriales</taxon>
        <taxon>Leptotrichiaceae</taxon>
        <taxon>Sebaldella</taxon>
    </lineage>
</organism>
<dbReference type="RefSeq" id="WP_012862234.1">
    <property type="nucleotide sequence ID" value="NC_013517.1"/>
</dbReference>
<dbReference type="Proteomes" id="UP000000845">
    <property type="component" value="Chromosome"/>
</dbReference>
<evidence type="ECO:0000313" key="2">
    <source>
        <dbReference type="Proteomes" id="UP000000845"/>
    </source>
</evidence>
<keyword evidence="2" id="KW-1185">Reference proteome</keyword>
<reference evidence="1 2" key="2">
    <citation type="journal article" date="2010" name="Stand. Genomic Sci.">
        <title>Complete genome sequence of Sebaldella termitidis type strain (NCTC 11300).</title>
        <authorList>
            <person name="Harmon-Smith M."/>
            <person name="Celia L."/>
            <person name="Chertkov O."/>
            <person name="Lapidus A."/>
            <person name="Copeland A."/>
            <person name="Glavina Del Rio T."/>
            <person name="Nolan M."/>
            <person name="Lucas S."/>
            <person name="Tice H."/>
            <person name="Cheng J.F."/>
            <person name="Han C."/>
            <person name="Detter J.C."/>
            <person name="Bruce D."/>
            <person name="Goodwin L."/>
            <person name="Pitluck S."/>
            <person name="Pati A."/>
            <person name="Liolios K."/>
            <person name="Ivanova N."/>
            <person name="Mavromatis K."/>
            <person name="Mikhailova N."/>
            <person name="Chen A."/>
            <person name="Palaniappan K."/>
            <person name="Land M."/>
            <person name="Hauser L."/>
            <person name="Chang Y.J."/>
            <person name="Jeffries C.D."/>
            <person name="Brettin T."/>
            <person name="Goker M."/>
            <person name="Beck B."/>
            <person name="Bristow J."/>
            <person name="Eisen J.A."/>
            <person name="Markowitz V."/>
            <person name="Hugenholtz P."/>
            <person name="Kyrpides N.C."/>
            <person name="Klenk H.P."/>
            <person name="Chen F."/>
        </authorList>
    </citation>
    <scope>NUCLEOTIDE SEQUENCE [LARGE SCALE GENOMIC DNA]</scope>
    <source>
        <strain evidence="2">ATCC 33386 / NCTC 11300</strain>
    </source>
</reference>
<dbReference type="InterPro" id="IPR027375">
    <property type="entry name" value="DKNYY"/>
</dbReference>
<dbReference type="AlphaFoldDB" id="D1AMR6"/>
<proteinExistence type="predicted"/>
<sequence>MKSKFLIILILFSIGQLSFSLNCKYRGYLKENNKVYYFGDTGVIKKEVNADYDTFEVIEAVNYSLLGKDKDNVYYKGELLEGIDAKTFKIVKEIKPPFKVFLGYGCGSSGYILEDKGKQYELRERF</sequence>
<dbReference type="EMBL" id="CP001739">
    <property type="protein sequence ID" value="ACZ09640.1"/>
    <property type="molecule type" value="Genomic_DNA"/>
</dbReference>
<name>D1AMR6_SEBTE</name>
<dbReference type="HOGENOM" id="CLU_145422_0_0_0"/>
<reference evidence="2" key="1">
    <citation type="submission" date="2009-09" db="EMBL/GenBank/DDBJ databases">
        <title>The complete chromosome of Sebaldella termitidis ATCC 33386.</title>
        <authorList>
            <consortium name="US DOE Joint Genome Institute (JGI-PGF)"/>
            <person name="Lucas S."/>
            <person name="Copeland A."/>
            <person name="Lapidus A."/>
            <person name="Glavina del Rio T."/>
            <person name="Dalin E."/>
            <person name="Tice H."/>
            <person name="Bruce D."/>
            <person name="Goodwin L."/>
            <person name="Pitluck S."/>
            <person name="Kyrpides N."/>
            <person name="Mavromatis K."/>
            <person name="Ivanova N."/>
            <person name="Mikhailova N."/>
            <person name="Sims D."/>
            <person name="Meincke L."/>
            <person name="Brettin T."/>
            <person name="Detter J.C."/>
            <person name="Han C."/>
            <person name="Larimer F."/>
            <person name="Land M."/>
            <person name="Hauser L."/>
            <person name="Markowitz V."/>
            <person name="Cheng J.F."/>
            <person name="Hugenholtz P."/>
            <person name="Woyke T."/>
            <person name="Wu D."/>
            <person name="Eisen J.A."/>
        </authorList>
    </citation>
    <scope>NUCLEOTIDE SEQUENCE [LARGE SCALE GENOMIC DNA]</scope>
    <source>
        <strain evidence="2">ATCC 33386 / NCTC 11300</strain>
    </source>
</reference>
<evidence type="ECO:0000313" key="1">
    <source>
        <dbReference type="EMBL" id="ACZ09640.1"/>
    </source>
</evidence>
<gene>
    <name evidence="1" type="ordered locus">Sterm_2796</name>
</gene>
<dbReference type="Pfam" id="PF13644">
    <property type="entry name" value="DKNYY"/>
    <property type="match status" value="1"/>
</dbReference>
<protein>
    <submittedName>
        <fullName evidence="1">Uncharacterized protein</fullName>
    </submittedName>
</protein>
<accession>D1AMR6</accession>
<dbReference type="KEGG" id="str:Sterm_2796"/>